<organism evidence="1 2">
    <name type="scientific">Nonomuraea solani</name>
    <dbReference type="NCBI Taxonomy" id="1144553"/>
    <lineage>
        <taxon>Bacteria</taxon>
        <taxon>Bacillati</taxon>
        <taxon>Actinomycetota</taxon>
        <taxon>Actinomycetes</taxon>
        <taxon>Streptosporangiales</taxon>
        <taxon>Streptosporangiaceae</taxon>
        <taxon>Nonomuraea</taxon>
    </lineage>
</organism>
<dbReference type="Pfam" id="PF07100">
    <property type="entry name" value="ASRT"/>
    <property type="match status" value="1"/>
</dbReference>
<dbReference type="Proteomes" id="UP000236732">
    <property type="component" value="Unassembled WGS sequence"/>
</dbReference>
<dbReference type="EMBL" id="FNVT01000020">
    <property type="protein sequence ID" value="SEH01519.1"/>
    <property type="molecule type" value="Genomic_DNA"/>
</dbReference>
<evidence type="ECO:0000313" key="2">
    <source>
        <dbReference type="Proteomes" id="UP000236732"/>
    </source>
</evidence>
<gene>
    <name evidence="1" type="ORF">SAMN05444920_120223</name>
</gene>
<dbReference type="Gene3D" id="2.60.290.11">
    <property type="entry name" value="TM1070-like"/>
    <property type="match status" value="1"/>
</dbReference>
<reference evidence="1 2" key="1">
    <citation type="submission" date="2016-10" db="EMBL/GenBank/DDBJ databases">
        <authorList>
            <person name="de Groot N.N."/>
        </authorList>
    </citation>
    <scope>NUCLEOTIDE SEQUENCE [LARGE SCALE GENOMIC DNA]</scope>
    <source>
        <strain evidence="1 2">CGMCC 4.7037</strain>
    </source>
</reference>
<keyword evidence="2" id="KW-1185">Reference proteome</keyword>
<dbReference type="AlphaFoldDB" id="A0A1H6EXA0"/>
<evidence type="ECO:0000313" key="1">
    <source>
        <dbReference type="EMBL" id="SEH01519.1"/>
    </source>
</evidence>
<dbReference type="InterPro" id="IPR036698">
    <property type="entry name" value="TM1070-like_sf"/>
</dbReference>
<dbReference type="InterPro" id="IPR009794">
    <property type="entry name" value="ASRT"/>
</dbReference>
<accession>A0A1H6EXA0</accession>
<dbReference type="SUPFAM" id="SSF89232">
    <property type="entry name" value="Hypothetical protein TM1070"/>
    <property type="match status" value="1"/>
</dbReference>
<proteinExistence type="predicted"/>
<protein>
    <submittedName>
        <fullName evidence="1">Sensory rhodopsin transducer</fullName>
    </submittedName>
</protein>
<sequence>MAITEGCVPGDRLCLVNLSSKNAHVELTFCAEGQEPLGPFRSTVPAQRTQDLGLEDLARPADLSPSTPYAVVVVADTPMIVQYTPRRAAVPPAA</sequence>
<name>A0A1H6EXA0_9ACTN</name>